<accession>A0A835SRL6</accession>
<dbReference type="OrthoDB" id="7392499at2759"/>
<evidence type="ECO:0000313" key="4">
    <source>
        <dbReference type="Proteomes" id="UP000650467"/>
    </source>
</evidence>
<proteinExistence type="inferred from homology"/>
<dbReference type="InterPro" id="IPR005627">
    <property type="entry name" value="CutC-like"/>
</dbReference>
<name>A0A835SRL6_CHLIN</name>
<dbReference type="PANTHER" id="PTHR12598:SF0">
    <property type="entry name" value="COPPER HOMEOSTASIS PROTEIN CUTC HOMOLOG"/>
    <property type="match status" value="1"/>
</dbReference>
<dbReference type="Proteomes" id="UP000650467">
    <property type="component" value="Unassembled WGS sequence"/>
</dbReference>
<dbReference type="PANTHER" id="PTHR12598">
    <property type="entry name" value="COPPER HOMEOSTASIS PROTEIN CUTC"/>
    <property type="match status" value="1"/>
</dbReference>
<evidence type="ECO:0000313" key="3">
    <source>
        <dbReference type="EMBL" id="KAG2431888.1"/>
    </source>
</evidence>
<dbReference type="AlphaFoldDB" id="A0A835SRL6"/>
<dbReference type="SUPFAM" id="SSF110395">
    <property type="entry name" value="CutC-like"/>
    <property type="match status" value="1"/>
</dbReference>
<dbReference type="InterPro" id="IPR036822">
    <property type="entry name" value="CutC-like_dom_sf"/>
</dbReference>
<dbReference type="Gene3D" id="3.20.20.380">
    <property type="entry name" value="Copper homeostasis (CutC) domain"/>
    <property type="match status" value="1"/>
</dbReference>
<reference evidence="3" key="1">
    <citation type="journal article" date="2020" name="bioRxiv">
        <title>Comparative genomics of Chlamydomonas.</title>
        <authorList>
            <person name="Craig R.J."/>
            <person name="Hasan A.R."/>
            <person name="Ness R.W."/>
            <person name="Keightley P.D."/>
        </authorList>
    </citation>
    <scope>NUCLEOTIDE SEQUENCE</scope>
    <source>
        <strain evidence="3">SAG 7.73</strain>
    </source>
</reference>
<evidence type="ECO:0000256" key="2">
    <source>
        <dbReference type="ARBA" id="ARBA00019014"/>
    </source>
</evidence>
<gene>
    <name evidence="3" type="ORF">HXX76_009381</name>
</gene>
<dbReference type="GO" id="GO:0005507">
    <property type="term" value="F:copper ion binding"/>
    <property type="evidence" value="ECO:0007669"/>
    <property type="project" value="TreeGrafter"/>
</dbReference>
<dbReference type="EMBL" id="JAEHOC010000023">
    <property type="protein sequence ID" value="KAG2431888.1"/>
    <property type="molecule type" value="Genomic_DNA"/>
</dbReference>
<evidence type="ECO:0000256" key="1">
    <source>
        <dbReference type="ARBA" id="ARBA00007768"/>
    </source>
</evidence>
<comment type="similarity">
    <text evidence="1">Belongs to the CutC family.</text>
</comment>
<protein>
    <recommendedName>
        <fullName evidence="2">Copper homeostasis protein cutC homolog</fullName>
    </recommendedName>
</protein>
<keyword evidence="4" id="KW-1185">Reference proteome</keyword>
<sequence>MVRPRGGGDFVYSEAEVQVMLEDIRAAKACGADGVVFGALRPDGAIDAHTTGLLWTLASDLGLDATFHRAFDMTPDLAAALDALMLLGVPRVLTSGGAPSALEGADTLAALVHRALGRISVLAGGGVTPGNAAELVGRCGLRELHSTAKRVERSRMQYRRPGMSMVSPRPPQDWEWPVADEGVVRQLVQAVEAAAGVAGAEPATG</sequence>
<organism evidence="3 4">
    <name type="scientific">Chlamydomonas incerta</name>
    <dbReference type="NCBI Taxonomy" id="51695"/>
    <lineage>
        <taxon>Eukaryota</taxon>
        <taxon>Viridiplantae</taxon>
        <taxon>Chlorophyta</taxon>
        <taxon>core chlorophytes</taxon>
        <taxon>Chlorophyceae</taxon>
        <taxon>CS clade</taxon>
        <taxon>Chlamydomonadales</taxon>
        <taxon>Chlamydomonadaceae</taxon>
        <taxon>Chlamydomonas</taxon>
    </lineage>
</organism>
<comment type="caution">
    <text evidence="3">The sequence shown here is derived from an EMBL/GenBank/DDBJ whole genome shotgun (WGS) entry which is preliminary data.</text>
</comment>
<dbReference type="Pfam" id="PF03932">
    <property type="entry name" value="CutC"/>
    <property type="match status" value="1"/>
</dbReference>